<dbReference type="InterPro" id="IPR016166">
    <property type="entry name" value="FAD-bd_PCMH"/>
</dbReference>
<dbReference type="STRING" id="1798228.SAMN05216574_13313"/>
<protein>
    <submittedName>
        <fullName evidence="6">Carbon-monoxide dehydrogenase medium subunit</fullName>
    </submittedName>
</protein>
<evidence type="ECO:0000313" key="6">
    <source>
        <dbReference type="EMBL" id="SFF91902.1"/>
    </source>
</evidence>
<sequence length="305" mass="32132">MKAAAFAYHRPTSVAEVVARLAEYEGSARVLAGGQSLVPMLNMRLWRPSALIDINEVDELDDVRVDGERTALGALVRYATLERSELVAQRLPLLARVVGHIGDRQVRNRGTVGGSLVQGDPTGEMPLACLVLGAVVTAVGPQGSRRIPVSELYEGSYATVLAPEELVTAVEFPAHPQHVAFREVTRKHNDFAVLSVVATGNQAADGRWSDVRIALGGVADSPVLATSAGARLEGTTLADADLAAAAEAALEVVDPPSDIRASAEYRRHLVPVHVRRVLADLRDAGAGRPADGAAETNPARGGVQS</sequence>
<evidence type="ECO:0000259" key="5">
    <source>
        <dbReference type="PROSITE" id="PS51387"/>
    </source>
</evidence>
<dbReference type="PROSITE" id="PS51387">
    <property type="entry name" value="FAD_PCMH"/>
    <property type="match status" value="1"/>
</dbReference>
<keyword evidence="3" id="KW-0560">Oxidoreductase</keyword>
<dbReference type="InterPro" id="IPR036683">
    <property type="entry name" value="CO_DH_flav_C_dom_sf"/>
</dbReference>
<dbReference type="InterPro" id="IPR036318">
    <property type="entry name" value="FAD-bd_PCMH-like_sf"/>
</dbReference>
<proteinExistence type="predicted"/>
<dbReference type="Pfam" id="PF00941">
    <property type="entry name" value="FAD_binding_5"/>
    <property type="match status" value="1"/>
</dbReference>
<dbReference type="EMBL" id="FOND01000033">
    <property type="protein sequence ID" value="SFF91902.1"/>
    <property type="molecule type" value="Genomic_DNA"/>
</dbReference>
<accession>A0A1I2MKD5</accession>
<dbReference type="Gene3D" id="3.30.465.10">
    <property type="match status" value="1"/>
</dbReference>
<reference evidence="7" key="1">
    <citation type="submission" date="2016-10" db="EMBL/GenBank/DDBJ databases">
        <authorList>
            <person name="Varghese N."/>
            <person name="Submissions S."/>
        </authorList>
    </citation>
    <scope>NUCLEOTIDE SEQUENCE [LARGE SCALE GENOMIC DNA]</scope>
    <source>
        <strain evidence="7">DSM 46838</strain>
    </source>
</reference>
<evidence type="ECO:0000256" key="2">
    <source>
        <dbReference type="ARBA" id="ARBA00022827"/>
    </source>
</evidence>
<organism evidence="6 7">
    <name type="scientific">Blastococcus tunisiensis</name>
    <dbReference type="NCBI Taxonomy" id="1798228"/>
    <lineage>
        <taxon>Bacteria</taxon>
        <taxon>Bacillati</taxon>
        <taxon>Actinomycetota</taxon>
        <taxon>Actinomycetes</taxon>
        <taxon>Geodermatophilales</taxon>
        <taxon>Geodermatophilaceae</taxon>
        <taxon>Blastococcus</taxon>
    </lineage>
</organism>
<evidence type="ECO:0000313" key="7">
    <source>
        <dbReference type="Proteomes" id="UP000198589"/>
    </source>
</evidence>
<dbReference type="InterPro" id="IPR005107">
    <property type="entry name" value="CO_DH_flav_C"/>
</dbReference>
<dbReference type="InterPro" id="IPR002346">
    <property type="entry name" value="Mopterin_DH_FAD-bd"/>
</dbReference>
<keyword evidence="2" id="KW-0274">FAD</keyword>
<dbReference type="PANTHER" id="PTHR42659">
    <property type="entry name" value="XANTHINE DEHYDROGENASE SUBUNIT C-RELATED"/>
    <property type="match status" value="1"/>
</dbReference>
<dbReference type="RefSeq" id="WP_092203885.1">
    <property type="nucleotide sequence ID" value="NZ_FOND01000033.1"/>
</dbReference>
<dbReference type="OrthoDB" id="9793944at2"/>
<feature type="domain" description="FAD-binding PCMH-type" evidence="5">
    <location>
        <begin position="1"/>
        <end position="177"/>
    </location>
</feature>
<dbReference type="AlphaFoldDB" id="A0A1I2MKD5"/>
<dbReference type="InterPro" id="IPR016167">
    <property type="entry name" value="FAD-bd_PCMH_sub1"/>
</dbReference>
<dbReference type="Gene3D" id="3.30.390.50">
    <property type="entry name" value="CO dehydrogenase flavoprotein, C-terminal domain"/>
    <property type="match status" value="1"/>
</dbReference>
<evidence type="ECO:0000256" key="1">
    <source>
        <dbReference type="ARBA" id="ARBA00022630"/>
    </source>
</evidence>
<evidence type="ECO:0000256" key="4">
    <source>
        <dbReference type="SAM" id="MobiDB-lite"/>
    </source>
</evidence>
<dbReference type="PANTHER" id="PTHR42659:SF2">
    <property type="entry name" value="XANTHINE DEHYDROGENASE SUBUNIT C-RELATED"/>
    <property type="match status" value="1"/>
</dbReference>
<keyword evidence="7" id="KW-1185">Reference proteome</keyword>
<evidence type="ECO:0000256" key="3">
    <source>
        <dbReference type="ARBA" id="ARBA00023002"/>
    </source>
</evidence>
<keyword evidence="1" id="KW-0285">Flavoprotein</keyword>
<dbReference type="Pfam" id="PF03450">
    <property type="entry name" value="CO_deh_flav_C"/>
    <property type="match status" value="1"/>
</dbReference>
<dbReference type="Proteomes" id="UP000198589">
    <property type="component" value="Unassembled WGS sequence"/>
</dbReference>
<dbReference type="Gene3D" id="3.30.43.10">
    <property type="entry name" value="Uridine Diphospho-n-acetylenolpyruvylglucosamine Reductase, domain 2"/>
    <property type="match status" value="1"/>
</dbReference>
<dbReference type="SUPFAM" id="SSF56176">
    <property type="entry name" value="FAD-binding/transporter-associated domain-like"/>
    <property type="match status" value="1"/>
</dbReference>
<dbReference type="SUPFAM" id="SSF55447">
    <property type="entry name" value="CO dehydrogenase flavoprotein C-terminal domain-like"/>
    <property type="match status" value="1"/>
</dbReference>
<name>A0A1I2MKD5_9ACTN</name>
<dbReference type="GO" id="GO:0016491">
    <property type="term" value="F:oxidoreductase activity"/>
    <property type="evidence" value="ECO:0007669"/>
    <property type="project" value="UniProtKB-KW"/>
</dbReference>
<gene>
    <name evidence="6" type="ORF">SAMN05216574_13313</name>
</gene>
<dbReference type="InterPro" id="IPR016169">
    <property type="entry name" value="FAD-bd_PCMH_sub2"/>
</dbReference>
<dbReference type="SMART" id="SM01092">
    <property type="entry name" value="CO_deh_flav_C"/>
    <property type="match status" value="1"/>
</dbReference>
<feature type="region of interest" description="Disordered" evidence="4">
    <location>
        <begin position="285"/>
        <end position="305"/>
    </location>
</feature>
<dbReference type="InterPro" id="IPR051312">
    <property type="entry name" value="Diverse_Substr_Oxidored"/>
</dbReference>
<dbReference type="GO" id="GO:0071949">
    <property type="term" value="F:FAD binding"/>
    <property type="evidence" value="ECO:0007669"/>
    <property type="project" value="InterPro"/>
</dbReference>